<gene>
    <name evidence="1" type="ORF">GCM10010919_33170</name>
</gene>
<reference evidence="2" key="1">
    <citation type="journal article" date="2019" name="Int. J. Syst. Evol. Microbiol.">
        <title>The Global Catalogue of Microorganisms (GCM) 10K type strain sequencing project: providing services to taxonomists for standard genome sequencing and annotation.</title>
        <authorList>
            <consortium name="The Broad Institute Genomics Platform"/>
            <consortium name="The Broad Institute Genome Sequencing Center for Infectious Disease"/>
            <person name="Wu L."/>
            <person name="Ma J."/>
        </authorList>
    </citation>
    <scope>NUCLEOTIDE SEQUENCE [LARGE SCALE GENOMIC DNA]</scope>
    <source>
        <strain evidence="2">CGMCC 1.7003</strain>
    </source>
</reference>
<sequence>MVRQGIEEAYRLDLQAQAPVKTVFWSYGPSREFKAGNQQVIIKHVVESKLLCVNKPEGSLYRALLVMSAEYFSSAT</sequence>
<evidence type="ECO:0000313" key="2">
    <source>
        <dbReference type="Proteomes" id="UP000659697"/>
    </source>
</evidence>
<dbReference type="EMBL" id="BNAO01000011">
    <property type="protein sequence ID" value="GHG77482.1"/>
    <property type="molecule type" value="Genomic_DNA"/>
</dbReference>
<proteinExistence type="predicted"/>
<protein>
    <submittedName>
        <fullName evidence="1">Uncharacterized protein</fullName>
    </submittedName>
</protein>
<comment type="caution">
    <text evidence="1">The sequence shown here is derived from an EMBL/GenBank/DDBJ whole genome shotgun (WGS) entry which is preliminary data.</text>
</comment>
<keyword evidence="2" id="KW-1185">Reference proteome</keyword>
<organism evidence="1 2">
    <name type="scientific">Alishewanella longhuensis</name>
    <dbReference type="NCBI Taxonomy" id="1091037"/>
    <lineage>
        <taxon>Bacteria</taxon>
        <taxon>Pseudomonadati</taxon>
        <taxon>Pseudomonadota</taxon>
        <taxon>Gammaproteobacteria</taxon>
        <taxon>Alteromonadales</taxon>
        <taxon>Alteromonadaceae</taxon>
        <taxon>Alishewanella</taxon>
    </lineage>
</organism>
<accession>A0ABQ3L254</accession>
<dbReference type="Proteomes" id="UP000659697">
    <property type="component" value="Unassembled WGS sequence"/>
</dbReference>
<name>A0ABQ3L254_9ALTE</name>
<evidence type="ECO:0000313" key="1">
    <source>
        <dbReference type="EMBL" id="GHG77482.1"/>
    </source>
</evidence>